<dbReference type="Gene3D" id="2.60.40.1510">
    <property type="entry name" value="ntegrin, alpha v. Chain A, domain 3"/>
    <property type="match status" value="1"/>
</dbReference>
<dbReference type="Pfam" id="PF08725">
    <property type="entry name" value="Integrin_b_cyt"/>
    <property type="match status" value="1"/>
</dbReference>
<evidence type="ECO:0000256" key="7">
    <source>
        <dbReference type="ARBA" id="ARBA00022737"/>
    </source>
</evidence>
<keyword evidence="6" id="KW-0732">Signal</keyword>
<keyword evidence="9 16" id="KW-1133">Transmembrane helix</keyword>
<evidence type="ECO:0000256" key="14">
    <source>
        <dbReference type="PIRSR" id="PIRSR002512-1"/>
    </source>
</evidence>
<dbReference type="InterPro" id="IPR032695">
    <property type="entry name" value="Integrin_dom_sf"/>
</dbReference>
<feature type="transmembrane region" description="Helical" evidence="16">
    <location>
        <begin position="758"/>
        <end position="779"/>
    </location>
</feature>
<feature type="disulfide bond" evidence="14">
    <location>
        <begin position="649"/>
        <end position="751"/>
    </location>
</feature>
<dbReference type="GO" id="GO:0007229">
    <property type="term" value="P:integrin-mediated signaling pathway"/>
    <property type="evidence" value="ECO:0000318"/>
    <property type="project" value="GO_Central"/>
</dbReference>
<evidence type="ECO:0000256" key="9">
    <source>
        <dbReference type="ARBA" id="ARBA00022989"/>
    </source>
</evidence>
<dbReference type="STRING" id="7719.ENSCINP00000019024"/>
<dbReference type="GO" id="GO:0007160">
    <property type="term" value="P:cell-matrix adhesion"/>
    <property type="evidence" value="ECO:0000318"/>
    <property type="project" value="GO_Central"/>
</dbReference>
<feature type="disulfide bond" evidence="14">
    <location>
        <begin position="564"/>
        <end position="602"/>
    </location>
</feature>
<keyword evidence="12 14" id="KW-1015">Disulfide bond</keyword>
<evidence type="ECO:0000313" key="19">
    <source>
        <dbReference type="Proteomes" id="UP000008144"/>
    </source>
</evidence>
<name>F6WYH0_CIOIN</name>
<feature type="disulfide bond" evidence="14">
    <location>
        <begin position="572"/>
        <end position="587"/>
    </location>
</feature>
<comment type="subcellular location">
    <subcellularLocation>
        <location evidence="1 15">Cell membrane</location>
        <topology evidence="1 15">Single-pass type I membrane protein</topology>
    </subcellularLocation>
</comment>
<dbReference type="InterPro" id="IPR057243">
    <property type="entry name" value="Integrin_I-EGF_CS"/>
</dbReference>
<dbReference type="GO" id="GO:0008305">
    <property type="term" value="C:integrin complex"/>
    <property type="evidence" value="ECO:0000318"/>
    <property type="project" value="GO_Central"/>
</dbReference>
<reference evidence="18" key="2">
    <citation type="submission" date="2025-08" db="UniProtKB">
        <authorList>
            <consortium name="Ensembl"/>
        </authorList>
    </citation>
    <scope>IDENTIFICATION</scope>
</reference>
<dbReference type="InterPro" id="IPR033760">
    <property type="entry name" value="Integrin_beta_N"/>
</dbReference>
<feature type="disulfide bond" evidence="14">
    <location>
        <begin position="533"/>
        <end position="542"/>
    </location>
</feature>
<dbReference type="PROSITE" id="PS00022">
    <property type="entry name" value="EGF_1"/>
    <property type="match status" value="1"/>
</dbReference>
<feature type="disulfide bond" evidence="14">
    <location>
        <begin position="27"/>
        <end position="61"/>
    </location>
</feature>
<dbReference type="GO" id="GO:0005925">
    <property type="term" value="C:focal adhesion"/>
    <property type="evidence" value="ECO:0000318"/>
    <property type="project" value="GO_Central"/>
</dbReference>
<dbReference type="InterPro" id="IPR015812">
    <property type="entry name" value="Integrin_bsu"/>
</dbReference>
<dbReference type="InterPro" id="IPR002369">
    <property type="entry name" value="Integrin_bsu_VWA"/>
</dbReference>
<dbReference type="SUPFAM" id="SSF69179">
    <property type="entry name" value="Integrin domains"/>
    <property type="match status" value="1"/>
</dbReference>
<keyword evidence="13" id="KW-0325">Glycoprotein</keyword>
<sequence>PSYPNLQYISTDAVTDPCTAATTCADCIKINPMCTWCADNKTTPGTRRVRCKLLINNQRDCLTGFIENPKSISAPTKNLPFSNVTSEVFENPATANMTILQLKPQAINVKLRPGQMETVNITFRKVVDYPLDLYYVMDLSNSMSDDLATLKGLGDSLAADIRNVTKNVRLGFGTFVDKVVMPFASTIPDQLRDPCLKIANETCAPVFGFRHQLGITADGALFREAVNSTLISGNIDSPEGGFDALMQITVCQNIIQWRDEALRVILYTSDASPHIALDGKLAAILEANDMRCHLEAGVHPELPQDAIVYSKSKNMDYPSIGQLKHVFDQYKVQPIFAVTESVFDLYTGLPQIIDNSFVGKLRSDSKNVVQVISDSYNRLKSLVQLTRPTKPSNIDMTYRVLCPGATWVDNSLQCDNIEIGDEITFQFQLTAQTCPTNTAQKDSIAITSSSLKDEVAISIEYICDCECSNAPLLNHSQCSDSGSLQCGVCQCNSGTDGSQCQCTASEVALNRNCSIDTDCTGGNGYCECGKCICNVGFFGRLCECRSTGCPDDCGGADKGVCNNCNNDGRCICNSGGGYFLNNITNTCICNLKDCADVGGTLCNGRGTCECNTCECTDTRLYSGATCQTCNLPECTGIDGTCSGTTIRACVECIYDNQRLKKDINVECRSLCSDKQLGNWETKPTLVDCSKCAPGQSTGQCSTCTDIDQQYTHRCSVTTAASSCTANYIIMWDSRRKSYFLGVQNYNYATDCPQPINPWLIVGPVVGGIVLIGLIILIVWKIFQTIKDKVEYEQFLEDSKNKTWSKGNNPLYSKASVRVVNPAFEANN</sequence>
<reference evidence="18" key="3">
    <citation type="submission" date="2025-09" db="UniProtKB">
        <authorList>
            <consortium name="Ensembl"/>
        </authorList>
    </citation>
    <scope>IDENTIFICATION</scope>
</reference>
<dbReference type="GO" id="GO:0098609">
    <property type="term" value="P:cell-cell adhesion"/>
    <property type="evidence" value="ECO:0000318"/>
    <property type="project" value="GO_Central"/>
</dbReference>
<accession>F6WYH0</accession>
<evidence type="ECO:0000256" key="3">
    <source>
        <dbReference type="ARBA" id="ARBA00022475"/>
    </source>
</evidence>
<keyword evidence="19" id="KW-1185">Reference proteome</keyword>
<evidence type="ECO:0000313" key="18">
    <source>
        <dbReference type="Ensembl" id="ENSCINP00000019024.3"/>
    </source>
</evidence>
<evidence type="ECO:0000256" key="10">
    <source>
        <dbReference type="ARBA" id="ARBA00023037"/>
    </source>
</evidence>
<keyword evidence="3" id="KW-1003">Cell membrane</keyword>
<reference evidence="19" key="1">
    <citation type="journal article" date="2002" name="Science">
        <title>The draft genome of Ciona intestinalis: insights into chordate and vertebrate origins.</title>
        <authorList>
            <person name="Dehal P."/>
            <person name="Satou Y."/>
            <person name="Campbell R.K."/>
            <person name="Chapman J."/>
            <person name="Degnan B."/>
            <person name="De Tomaso A."/>
            <person name="Davidson B."/>
            <person name="Di Gregorio A."/>
            <person name="Gelpke M."/>
            <person name="Goodstein D.M."/>
            <person name="Harafuji N."/>
            <person name="Hastings K.E."/>
            <person name="Ho I."/>
            <person name="Hotta K."/>
            <person name="Huang W."/>
            <person name="Kawashima T."/>
            <person name="Lemaire P."/>
            <person name="Martinez D."/>
            <person name="Meinertzhagen I.A."/>
            <person name="Necula S."/>
            <person name="Nonaka M."/>
            <person name="Putnam N."/>
            <person name="Rash S."/>
            <person name="Saiga H."/>
            <person name="Satake M."/>
            <person name="Terry A."/>
            <person name="Yamada L."/>
            <person name="Wang H.G."/>
            <person name="Awazu S."/>
            <person name="Azumi K."/>
            <person name="Boore J."/>
            <person name="Branno M."/>
            <person name="Chin-Bow S."/>
            <person name="DeSantis R."/>
            <person name="Doyle S."/>
            <person name="Francino P."/>
            <person name="Keys D.N."/>
            <person name="Haga S."/>
            <person name="Hayashi H."/>
            <person name="Hino K."/>
            <person name="Imai K.S."/>
            <person name="Inaba K."/>
            <person name="Kano S."/>
            <person name="Kobayashi K."/>
            <person name="Kobayashi M."/>
            <person name="Lee B.I."/>
            <person name="Makabe K.W."/>
            <person name="Manohar C."/>
            <person name="Matassi G."/>
            <person name="Medina M."/>
            <person name="Mochizuki Y."/>
            <person name="Mount S."/>
            <person name="Morishita T."/>
            <person name="Miura S."/>
            <person name="Nakayama A."/>
            <person name="Nishizaka S."/>
            <person name="Nomoto H."/>
            <person name="Ohta F."/>
            <person name="Oishi K."/>
            <person name="Rigoutsos I."/>
            <person name="Sano M."/>
            <person name="Sasaki A."/>
            <person name="Sasakura Y."/>
            <person name="Shoguchi E."/>
            <person name="Shin-i T."/>
            <person name="Spagnuolo A."/>
            <person name="Stainier D."/>
            <person name="Suzuki M.M."/>
            <person name="Tassy O."/>
            <person name="Takatori N."/>
            <person name="Tokuoka M."/>
            <person name="Yagi K."/>
            <person name="Yoshizaki F."/>
            <person name="Wada S."/>
            <person name="Zhang C."/>
            <person name="Hyatt P.D."/>
            <person name="Larimer F."/>
            <person name="Detter C."/>
            <person name="Doggett N."/>
            <person name="Glavina T."/>
            <person name="Hawkins T."/>
            <person name="Richardson P."/>
            <person name="Lucas S."/>
            <person name="Kohara Y."/>
            <person name="Levine M."/>
            <person name="Satoh N."/>
            <person name="Rokhsar D.S."/>
        </authorList>
    </citation>
    <scope>NUCLEOTIDE SEQUENCE [LARGE SCALE GENOMIC DNA]</scope>
</reference>
<evidence type="ECO:0000256" key="4">
    <source>
        <dbReference type="ARBA" id="ARBA00022536"/>
    </source>
</evidence>
<evidence type="ECO:0000256" key="2">
    <source>
        <dbReference type="ARBA" id="ARBA00007449"/>
    </source>
</evidence>
<feature type="disulfide bond" evidence="14">
    <location>
        <begin position="589"/>
        <end position="594"/>
    </location>
</feature>
<dbReference type="Gene3D" id="2.10.25.10">
    <property type="entry name" value="Laminin"/>
    <property type="match status" value="1"/>
</dbReference>
<evidence type="ECO:0000256" key="15">
    <source>
        <dbReference type="RuleBase" id="RU000633"/>
    </source>
</evidence>
<dbReference type="AlphaFoldDB" id="F6WYH0"/>
<gene>
    <name evidence="18" type="primary">LOC100182056</name>
</gene>
<dbReference type="Pfam" id="PF00362">
    <property type="entry name" value="Integrin_beta"/>
    <property type="match status" value="1"/>
</dbReference>
<dbReference type="HOGENOM" id="CLU_011772_0_1_1"/>
<keyword evidence="8 15" id="KW-0130">Cell adhesion</keyword>
<dbReference type="Gene3D" id="3.40.50.410">
    <property type="entry name" value="von Willebrand factor, type A domain"/>
    <property type="match status" value="1"/>
</dbReference>
<evidence type="ECO:0000259" key="17">
    <source>
        <dbReference type="PROSITE" id="PS00022"/>
    </source>
</evidence>
<dbReference type="Gene3D" id="1.20.5.100">
    <property type="entry name" value="Cytochrome c1, transmembrane anchor, C-terminal"/>
    <property type="match status" value="1"/>
</dbReference>
<proteinExistence type="inferred from homology"/>
<dbReference type="InterPro" id="IPR000742">
    <property type="entry name" value="EGF"/>
</dbReference>
<feature type="disulfide bond" evidence="14">
    <location>
        <begin position="671"/>
        <end position="723"/>
    </location>
</feature>
<keyword evidence="7" id="KW-0677">Repeat</keyword>
<dbReference type="GO" id="GO:0005178">
    <property type="term" value="F:integrin binding"/>
    <property type="evidence" value="ECO:0000318"/>
    <property type="project" value="GO_Central"/>
</dbReference>
<protein>
    <recommendedName>
        <fullName evidence="15">Integrin beta</fullName>
    </recommendedName>
</protein>
<keyword evidence="10 15" id="KW-0401">Integrin</keyword>
<dbReference type="PANTHER" id="PTHR10082">
    <property type="entry name" value="INTEGRIN BETA SUBUNIT"/>
    <property type="match status" value="1"/>
</dbReference>
<evidence type="ECO:0000256" key="11">
    <source>
        <dbReference type="ARBA" id="ARBA00023136"/>
    </source>
</evidence>
<dbReference type="GeneTree" id="ENSGT01150000286919"/>
<feature type="disulfide bond" evidence="14">
    <location>
        <begin position="561"/>
        <end position="570"/>
    </location>
</feature>
<dbReference type="Pfam" id="PF17205">
    <property type="entry name" value="PSI_integrin"/>
    <property type="match status" value="1"/>
</dbReference>
<dbReference type="Gene3D" id="2.170.300.10">
    <property type="entry name" value="Tie2 ligand-binding domain superfamily"/>
    <property type="match status" value="1"/>
</dbReference>
<dbReference type="InParanoid" id="F6WYH0"/>
<feature type="disulfide bond" evidence="14">
    <location>
        <begin position="641"/>
        <end position="652"/>
    </location>
</feature>
<comment type="similarity">
    <text evidence="2 15">Belongs to the integrin beta chain family.</text>
</comment>
<feature type="disulfide bond" evidence="14">
    <location>
        <begin position="24"/>
        <end position="34"/>
    </location>
</feature>
<feature type="disulfide bond" evidence="14">
    <location>
        <begin position="463"/>
        <end position="467"/>
    </location>
</feature>
<dbReference type="SMART" id="SM01241">
    <property type="entry name" value="Integrin_b_cyt"/>
    <property type="match status" value="1"/>
</dbReference>
<organism evidence="18 19">
    <name type="scientific">Ciona intestinalis</name>
    <name type="common">Transparent sea squirt</name>
    <name type="synonym">Ascidia intestinalis</name>
    <dbReference type="NCBI Taxonomy" id="7719"/>
    <lineage>
        <taxon>Eukaryota</taxon>
        <taxon>Metazoa</taxon>
        <taxon>Chordata</taxon>
        <taxon>Tunicata</taxon>
        <taxon>Ascidiacea</taxon>
        <taxon>Phlebobranchia</taxon>
        <taxon>Cionidae</taxon>
        <taxon>Ciona</taxon>
    </lineage>
</organism>
<evidence type="ECO:0000256" key="6">
    <source>
        <dbReference type="ARBA" id="ARBA00022729"/>
    </source>
</evidence>
<feature type="disulfide bond" evidence="14">
    <location>
        <begin position="195"/>
        <end position="203"/>
    </location>
</feature>
<dbReference type="SMART" id="SM00187">
    <property type="entry name" value="INB"/>
    <property type="match status" value="1"/>
</dbReference>
<evidence type="ECO:0000256" key="5">
    <source>
        <dbReference type="ARBA" id="ARBA00022692"/>
    </source>
</evidence>
<keyword evidence="5 15" id="KW-0812">Transmembrane</keyword>
<dbReference type="PRINTS" id="PR01186">
    <property type="entry name" value="INTEGRINB"/>
</dbReference>
<dbReference type="InterPro" id="IPR036465">
    <property type="entry name" value="vWFA_dom_sf"/>
</dbReference>
<dbReference type="GO" id="GO:0009986">
    <property type="term" value="C:cell surface"/>
    <property type="evidence" value="ECO:0000318"/>
    <property type="project" value="GO_Central"/>
</dbReference>
<evidence type="ECO:0000256" key="8">
    <source>
        <dbReference type="ARBA" id="ARBA00022889"/>
    </source>
</evidence>
<feature type="disulfide bond" evidence="14">
    <location>
        <begin position="526"/>
        <end position="531"/>
    </location>
</feature>
<evidence type="ECO:0000256" key="1">
    <source>
        <dbReference type="ARBA" id="ARBA00004251"/>
    </source>
</evidence>
<dbReference type="SUPFAM" id="SSF103575">
    <property type="entry name" value="Plexin repeat"/>
    <property type="match status" value="1"/>
</dbReference>
<feature type="disulfide bond" evidence="14">
    <location>
        <begin position="610"/>
        <end position="667"/>
    </location>
</feature>
<feature type="disulfide bond" evidence="14">
    <location>
        <begin position="37"/>
        <end position="51"/>
    </location>
</feature>
<feature type="disulfide bond" evidence="14">
    <location>
        <begin position="491"/>
        <end position="500"/>
    </location>
</feature>
<feature type="disulfide bond" evidence="14">
    <location>
        <begin position="615"/>
        <end position="626"/>
    </location>
</feature>
<feature type="disulfide bond" evidence="14">
    <location>
        <begin position="528"/>
        <end position="553"/>
    </location>
</feature>
<dbReference type="PANTHER" id="PTHR10082:SF60">
    <property type="entry name" value="INTEGRIN BETA-PS"/>
    <property type="match status" value="1"/>
</dbReference>
<evidence type="ECO:0000256" key="13">
    <source>
        <dbReference type="ARBA" id="ARBA00023180"/>
    </source>
</evidence>
<feature type="domain" description="EGF-like" evidence="17">
    <location>
        <begin position="489"/>
        <end position="500"/>
    </location>
</feature>
<dbReference type="PROSITE" id="PS00243">
    <property type="entry name" value="I_EGF_1"/>
    <property type="match status" value="1"/>
</dbReference>
<keyword evidence="11 16" id="KW-0472">Membrane</keyword>
<dbReference type="PIRSF" id="PIRSF002512">
    <property type="entry name" value="Integrin_B"/>
    <property type="match status" value="1"/>
</dbReference>
<dbReference type="FunFam" id="3.40.50.410:FF:000002">
    <property type="entry name" value="Integrin beta"/>
    <property type="match status" value="1"/>
</dbReference>
<dbReference type="Proteomes" id="UP000008144">
    <property type="component" value="Unassembled WGS sequence"/>
</dbReference>
<feature type="disulfide bond" evidence="14">
    <location>
        <begin position="544"/>
        <end position="549"/>
    </location>
</feature>
<evidence type="ECO:0000256" key="12">
    <source>
        <dbReference type="ARBA" id="ARBA00023157"/>
    </source>
</evidence>
<evidence type="ECO:0000256" key="16">
    <source>
        <dbReference type="SAM" id="Phobius"/>
    </source>
</evidence>
<keyword evidence="4" id="KW-0245">EGF-like domain</keyword>
<dbReference type="GO" id="GO:0016477">
    <property type="term" value="P:cell migration"/>
    <property type="evidence" value="ECO:0000318"/>
    <property type="project" value="GO_Central"/>
</dbReference>
<dbReference type="Ensembl" id="ENSCINT00000019024.3">
    <property type="protein sequence ID" value="ENSCINP00000019024.3"/>
    <property type="gene ID" value="ENSCING00000009362.3"/>
</dbReference>
<dbReference type="SUPFAM" id="SSF53300">
    <property type="entry name" value="vWA-like"/>
    <property type="match status" value="1"/>
</dbReference>
<feature type="disulfide bond" evidence="14">
    <location>
        <begin position="251"/>
        <end position="292"/>
    </location>
</feature>
<dbReference type="OMA" id="DKETIPF"/>
<dbReference type="GO" id="GO:0033627">
    <property type="term" value="P:cell adhesion mediated by integrin"/>
    <property type="evidence" value="ECO:0000318"/>
    <property type="project" value="GO_Central"/>
</dbReference>
<dbReference type="InterPro" id="IPR014836">
    <property type="entry name" value="Integrin_bsu_cyt_dom"/>
</dbReference>
<feature type="disulfide bond" evidence="14">
    <location>
        <begin position="402"/>
        <end position="414"/>
    </location>
</feature>
<feature type="disulfide bond" evidence="14">
    <location>
        <begin position="608"/>
        <end position="613"/>
    </location>
</feature>